<proteinExistence type="predicted"/>
<protein>
    <recommendedName>
        <fullName evidence="4">Fimbrial assembly family protein</fullName>
    </recommendedName>
</protein>
<feature type="transmembrane region" description="Helical" evidence="1">
    <location>
        <begin position="28"/>
        <end position="50"/>
    </location>
</feature>
<dbReference type="EMBL" id="LBWE01000008">
    <property type="protein sequence ID" value="KKR01386.1"/>
    <property type="molecule type" value="Genomic_DNA"/>
</dbReference>
<dbReference type="AlphaFoldDB" id="A0A837HR66"/>
<keyword evidence="1" id="KW-0812">Transmembrane</keyword>
<evidence type="ECO:0000256" key="1">
    <source>
        <dbReference type="SAM" id="Phobius"/>
    </source>
</evidence>
<reference evidence="2 3" key="1">
    <citation type="journal article" date="2015" name="Nature">
        <title>rRNA introns, odd ribosomes, and small enigmatic genomes across a large radiation of phyla.</title>
        <authorList>
            <person name="Brown C.T."/>
            <person name="Hug L.A."/>
            <person name="Thomas B.C."/>
            <person name="Sharon I."/>
            <person name="Castelle C.J."/>
            <person name="Singh A."/>
            <person name="Wilkins M.J."/>
            <person name="Williams K.H."/>
            <person name="Banfield J.F."/>
        </authorList>
    </citation>
    <scope>NUCLEOTIDE SEQUENCE [LARGE SCALE GENOMIC DNA]</scope>
</reference>
<keyword evidence="1" id="KW-1133">Transmembrane helix</keyword>
<evidence type="ECO:0008006" key="4">
    <source>
        <dbReference type="Google" id="ProtNLM"/>
    </source>
</evidence>
<sequence length="207" mass="23530">MEQNFQTSFIPKKPMIEERAITARPVGFFFVISIFIFFTIVLATGGLYLYKANISKNIAVMKNDLNLAKNRFEPSKITQLQVLDKRLRASSEILSKHIAVSPIFQELQTSTMKTVRYTKFSYIFGDEKNAKVNVKMSGQAIGYRSIALQSDLFTKNKHFVDPVFSNLALDNSGNVLFDLDFSVDPSFIDYKQVLLTENNENGEVFTP</sequence>
<comment type="caution">
    <text evidence="2">The sequence shown here is derived from an EMBL/GenBank/DDBJ whole genome shotgun (WGS) entry which is preliminary data.</text>
</comment>
<keyword evidence="1" id="KW-0472">Membrane</keyword>
<organism evidence="2 3">
    <name type="scientific">Candidatus Nomurabacteria bacterium GW2011_GWD2_39_12</name>
    <dbReference type="NCBI Taxonomy" id="1618759"/>
    <lineage>
        <taxon>Bacteria</taxon>
        <taxon>Candidatus Nomuraibacteriota</taxon>
    </lineage>
</organism>
<accession>A0A837HR66</accession>
<name>A0A837HR66_9BACT</name>
<gene>
    <name evidence="2" type="ORF">UT27_C0008G0006</name>
</gene>
<dbReference type="Proteomes" id="UP000033998">
    <property type="component" value="Unassembled WGS sequence"/>
</dbReference>
<evidence type="ECO:0000313" key="3">
    <source>
        <dbReference type="Proteomes" id="UP000033998"/>
    </source>
</evidence>
<evidence type="ECO:0000313" key="2">
    <source>
        <dbReference type="EMBL" id="KKR01386.1"/>
    </source>
</evidence>